<accession>A0ABY7Q1A2</accession>
<dbReference type="Pfam" id="PF02566">
    <property type="entry name" value="OsmC"/>
    <property type="match status" value="1"/>
</dbReference>
<protein>
    <submittedName>
        <fullName evidence="2">OsmC family protein</fullName>
    </submittedName>
</protein>
<dbReference type="InterPro" id="IPR015946">
    <property type="entry name" value="KH_dom-like_a/b"/>
</dbReference>
<dbReference type="InterPro" id="IPR052707">
    <property type="entry name" value="OsmC_Ohr_Peroxiredoxin"/>
</dbReference>
<dbReference type="EMBL" id="CP115450">
    <property type="protein sequence ID" value="WBP86470.1"/>
    <property type="molecule type" value="Genomic_DNA"/>
</dbReference>
<keyword evidence="3" id="KW-1185">Reference proteome</keyword>
<dbReference type="Proteomes" id="UP001212821">
    <property type="component" value="Chromosome"/>
</dbReference>
<dbReference type="InterPro" id="IPR003718">
    <property type="entry name" value="OsmC/Ohr_fam"/>
</dbReference>
<evidence type="ECO:0000313" key="2">
    <source>
        <dbReference type="EMBL" id="WBP86470.1"/>
    </source>
</evidence>
<gene>
    <name evidence="2" type="ORF">O1G21_11890</name>
</gene>
<organism evidence="2 3">
    <name type="scientific">Kitasatospora cathayae</name>
    <dbReference type="NCBI Taxonomy" id="3004092"/>
    <lineage>
        <taxon>Bacteria</taxon>
        <taxon>Bacillati</taxon>
        <taxon>Actinomycetota</taxon>
        <taxon>Actinomycetes</taxon>
        <taxon>Kitasatosporales</taxon>
        <taxon>Streptomycetaceae</taxon>
        <taxon>Kitasatospora</taxon>
    </lineage>
</organism>
<proteinExistence type="predicted"/>
<dbReference type="SUPFAM" id="SSF82784">
    <property type="entry name" value="OsmC-like"/>
    <property type="match status" value="1"/>
</dbReference>
<dbReference type="PANTHER" id="PTHR42830:SF2">
    <property type="entry name" value="OSMC_OHR FAMILY PROTEIN"/>
    <property type="match status" value="1"/>
</dbReference>
<dbReference type="PANTHER" id="PTHR42830">
    <property type="entry name" value="OSMOTICALLY INDUCIBLE FAMILY PROTEIN"/>
    <property type="match status" value="1"/>
</dbReference>
<evidence type="ECO:0000256" key="1">
    <source>
        <dbReference type="SAM" id="MobiDB-lite"/>
    </source>
</evidence>
<dbReference type="Gene3D" id="3.30.300.20">
    <property type="match status" value="1"/>
</dbReference>
<evidence type="ECO:0000313" key="3">
    <source>
        <dbReference type="Proteomes" id="UP001212821"/>
    </source>
</evidence>
<feature type="region of interest" description="Disordered" evidence="1">
    <location>
        <begin position="1"/>
        <end position="25"/>
    </location>
</feature>
<dbReference type="InterPro" id="IPR036102">
    <property type="entry name" value="OsmC/Ohrsf"/>
</dbReference>
<sequence length="156" mass="16637">MARQHEYTAEISWTGNRGTGTNDHRSYSRDVEVSAAGLPTIPGSADPVFRGDPARWNPEQLLLVSLAQCHLLSYLHLCAANGVVVTSYADRPVGTMAVSPEGGHFTSVVLHPAVEVAEAGMAEQALDLHAQAHRACFIANSVNFPVRHEPEVAVGG</sequence>
<reference evidence="3" key="1">
    <citation type="submission" date="2022-12" db="EMBL/GenBank/DDBJ databases">
        <authorList>
            <person name="Mo P."/>
        </authorList>
    </citation>
    <scope>NUCLEOTIDE SEQUENCE [LARGE SCALE GENOMIC DNA]</scope>
    <source>
        <strain evidence="3">HUAS 3-15</strain>
    </source>
</reference>
<name>A0ABY7Q1A2_9ACTN</name>
<dbReference type="RefSeq" id="WP_270143154.1">
    <property type="nucleotide sequence ID" value="NZ_CP115450.1"/>
</dbReference>
<feature type="compositionally biased region" description="Polar residues" evidence="1">
    <location>
        <begin position="11"/>
        <end position="21"/>
    </location>
</feature>